<sequence>MTDNVNPIIYSFDILENTYYFFDKLEAEQAFEQAEAKGDYPEWREPTAMLELLKIKDALLGEFAKRIAFLELQLERAELGSDSFDLGSS</sequence>
<dbReference type="EMBL" id="JAYDYW010000014">
    <property type="protein sequence ID" value="MEE1675584.1"/>
    <property type="molecule type" value="Genomic_DNA"/>
</dbReference>
<dbReference type="Proteomes" id="UP001310248">
    <property type="component" value="Unassembled WGS sequence"/>
</dbReference>
<reference evidence="1 2" key="2">
    <citation type="submission" date="2023-12" db="EMBL/GenBank/DDBJ databases">
        <authorList>
            <consortium name="Cladostephus spongiosus"/>
            <person name="Lorente B."/>
            <person name="Cabral C."/>
            <person name="Frias J."/>
            <person name="Faria J."/>
            <person name="Toubarro D."/>
        </authorList>
    </citation>
    <scope>NUCLEOTIDE SEQUENCE [LARGE SCALE GENOMIC DNA]</scope>
    <source>
        <strain evidence="1 2">ZMCS4</strain>
    </source>
</reference>
<evidence type="ECO:0000313" key="2">
    <source>
        <dbReference type="Proteomes" id="UP001310248"/>
    </source>
</evidence>
<comment type="caution">
    <text evidence="1">The sequence shown here is derived from an EMBL/GenBank/DDBJ whole genome shotgun (WGS) entry which is preliminary data.</text>
</comment>
<dbReference type="RefSeq" id="WP_329776435.1">
    <property type="nucleotide sequence ID" value="NZ_JAYDYW010000014.1"/>
</dbReference>
<name>A0ABU7G853_9ALTE</name>
<gene>
    <name evidence="1" type="ORF">SNR37_000910</name>
</gene>
<organism evidence="1 2">
    <name type="scientific">Agarivorans aestuarii</name>
    <dbReference type="NCBI Taxonomy" id="1563703"/>
    <lineage>
        <taxon>Bacteria</taxon>
        <taxon>Pseudomonadati</taxon>
        <taxon>Pseudomonadota</taxon>
        <taxon>Gammaproteobacteria</taxon>
        <taxon>Alteromonadales</taxon>
        <taxon>Alteromonadaceae</taxon>
        <taxon>Agarivorans</taxon>
    </lineage>
</organism>
<protein>
    <submittedName>
        <fullName evidence="1">Uncharacterized protein</fullName>
    </submittedName>
</protein>
<keyword evidence="2" id="KW-1185">Reference proteome</keyword>
<proteinExistence type="predicted"/>
<reference evidence="2" key="1">
    <citation type="submission" date="2023-07" db="EMBL/GenBank/DDBJ databases">
        <title>Draft genome sequence of Agarivorans aestuarii strain ZMCS4, a CAZymes producing bacteria isolated from the marine brown algae Clodostephus spongiosus.</title>
        <authorList>
            <person name="Lorente B."/>
            <person name="Cabral C."/>
            <person name="Frias J."/>
            <person name="Faria J."/>
            <person name="Toubarro D."/>
        </authorList>
    </citation>
    <scope>NUCLEOTIDE SEQUENCE [LARGE SCALE GENOMIC DNA]</scope>
    <source>
        <strain evidence="2">ZMCS4</strain>
    </source>
</reference>
<evidence type="ECO:0000313" key="1">
    <source>
        <dbReference type="EMBL" id="MEE1675584.1"/>
    </source>
</evidence>
<accession>A0ABU7G853</accession>